<reference evidence="2 4" key="2">
    <citation type="submission" date="2021-06" db="EMBL/GenBank/DDBJ databases">
        <title>FDA dAtabase for Regulatory Grade micrObial Sequences (FDA-ARGOS): Supporting development and validation of Infectious Disease Dx tests.</title>
        <authorList>
            <person name="Sproer C."/>
            <person name="Gronow S."/>
            <person name="Severitt S."/>
            <person name="Schroder I."/>
            <person name="Tallon L."/>
            <person name="Sadzewicz L."/>
            <person name="Zhao X."/>
            <person name="Boylan J."/>
            <person name="Ott S."/>
            <person name="Bowen H."/>
            <person name="Vavikolanu K."/>
            <person name="Mehta A."/>
            <person name="Aluvathingal J."/>
            <person name="Nadendla S."/>
            <person name="Lowell S."/>
            <person name="Myers T."/>
            <person name="Yan Y."/>
        </authorList>
    </citation>
    <scope>NUCLEOTIDE SEQUENCE [LARGE SCALE GENOMIC DNA]</scope>
    <source>
        <strain evidence="2 4">FDAARGOS 1425</strain>
    </source>
</reference>
<evidence type="ECO:0000313" key="1">
    <source>
        <dbReference type="EMBL" id="NJJ04883.1"/>
    </source>
</evidence>
<dbReference type="Proteomes" id="UP000683520">
    <property type="component" value="Chromosome"/>
</dbReference>
<organism evidence="1 3">
    <name type="scientific">Corynebacterium coyleae</name>
    <dbReference type="NCBI Taxonomy" id="53374"/>
    <lineage>
        <taxon>Bacteria</taxon>
        <taxon>Bacillati</taxon>
        <taxon>Actinomycetota</taxon>
        <taxon>Actinomycetes</taxon>
        <taxon>Mycobacteriales</taxon>
        <taxon>Corynebacteriaceae</taxon>
        <taxon>Corynebacterium</taxon>
    </lineage>
</organism>
<evidence type="ECO:0000313" key="3">
    <source>
        <dbReference type="Proteomes" id="UP000591626"/>
    </source>
</evidence>
<dbReference type="EMBL" id="JAAUVV010000030">
    <property type="protein sequence ID" value="NJJ04883.1"/>
    <property type="molecule type" value="Genomic_DNA"/>
</dbReference>
<dbReference type="AlphaFoldDB" id="A0AAP6XQD7"/>
<dbReference type="GeneID" id="92750756"/>
<reference evidence="1 3" key="1">
    <citation type="submission" date="2020-03" db="EMBL/GenBank/DDBJ databases">
        <title>Draft genome sequences of bacterial isolates from the female urobiome.</title>
        <authorList>
            <person name="Miller-Ensminger T."/>
            <person name="Wolfe A.J."/>
            <person name="Putonti C."/>
        </authorList>
    </citation>
    <scope>NUCLEOTIDE SEQUENCE [LARGE SCALE GENOMIC DNA]</scope>
    <source>
        <strain evidence="1 3">UMB8490</strain>
    </source>
</reference>
<keyword evidence="4" id="KW-1185">Reference proteome</keyword>
<proteinExistence type="predicted"/>
<dbReference type="Proteomes" id="UP000591626">
    <property type="component" value="Unassembled WGS sequence"/>
</dbReference>
<name>A0AAP6XQD7_9CORY</name>
<sequence length="131" mass="14705">MSAAAHTIRAQFQPEVDEFIDDLTMFASGSYLSEEDKELWDEPFDPSVLPELRKMLEQYLDEVDALGSQPEDQQLVGLVGPFYERLEAFNVRHADAVLEPEEKADIETLVIRVCTAAGATDEALEALPEFE</sequence>
<gene>
    <name evidence="1" type="ORF">HC138_11080</name>
    <name evidence="2" type="ORF">I6L55_11210</name>
</gene>
<dbReference type="EMBL" id="CP077302">
    <property type="protein sequence ID" value="QXB18410.1"/>
    <property type="molecule type" value="Genomic_DNA"/>
</dbReference>
<protein>
    <submittedName>
        <fullName evidence="1">Uncharacterized protein</fullName>
    </submittedName>
</protein>
<evidence type="ECO:0000313" key="2">
    <source>
        <dbReference type="EMBL" id="QXB18410.1"/>
    </source>
</evidence>
<accession>A0AAP6XQD7</accession>
<evidence type="ECO:0000313" key="4">
    <source>
        <dbReference type="Proteomes" id="UP000683520"/>
    </source>
</evidence>
<dbReference type="RefSeq" id="WP_070451478.1">
    <property type="nucleotide sequence ID" value="NZ_CP047198.1"/>
</dbReference>